<dbReference type="InterPro" id="IPR011006">
    <property type="entry name" value="CheY-like_superfamily"/>
</dbReference>
<proteinExistence type="predicted"/>
<evidence type="ECO:0000256" key="2">
    <source>
        <dbReference type="PROSITE-ProRule" id="PRU00169"/>
    </source>
</evidence>
<keyword evidence="5" id="KW-1185">Reference proteome</keyword>
<dbReference type="STRING" id="1249627.D779_2008"/>
<sequence length="133" mass="14826">MRVLIVDDSLIVWRRLFDMLRDLSDVSLLAYSRNLAEARLCLSGFGPDLLVLDIALPDGTGLDLLQEVRGSDLPTKVAVFSNQAELRRASLDLGADWYFDKSMDYPQLLSLIEDRAYWSAHKGSQAGASYAES</sequence>
<feature type="modified residue" description="4-aspartylphosphate" evidence="2">
    <location>
        <position position="53"/>
    </location>
</feature>
<comment type="caution">
    <text evidence="4">The sequence shown here is derived from an EMBL/GenBank/DDBJ whole genome shotgun (WGS) entry which is preliminary data.</text>
</comment>
<organism evidence="4 5">
    <name type="scientific">Imhoffiella purpurea</name>
    <dbReference type="NCBI Taxonomy" id="1249627"/>
    <lineage>
        <taxon>Bacteria</taxon>
        <taxon>Pseudomonadati</taxon>
        <taxon>Pseudomonadota</taxon>
        <taxon>Gammaproteobacteria</taxon>
        <taxon>Chromatiales</taxon>
        <taxon>Chromatiaceae</taxon>
        <taxon>Imhoffiella</taxon>
    </lineage>
</organism>
<dbReference type="PANTHER" id="PTHR44591:SF3">
    <property type="entry name" value="RESPONSE REGULATORY DOMAIN-CONTAINING PROTEIN"/>
    <property type="match status" value="1"/>
</dbReference>
<evidence type="ECO:0000313" key="5">
    <source>
        <dbReference type="Proteomes" id="UP000019460"/>
    </source>
</evidence>
<dbReference type="OrthoDB" id="5637927at2"/>
<dbReference type="Pfam" id="PF00072">
    <property type="entry name" value="Response_reg"/>
    <property type="match status" value="1"/>
</dbReference>
<feature type="domain" description="Response regulatory" evidence="3">
    <location>
        <begin position="2"/>
        <end position="116"/>
    </location>
</feature>
<dbReference type="Gene3D" id="3.40.50.2300">
    <property type="match status" value="1"/>
</dbReference>
<protein>
    <recommendedName>
        <fullName evidence="3">Response regulatory domain-containing protein</fullName>
    </recommendedName>
</protein>
<evidence type="ECO:0000256" key="1">
    <source>
        <dbReference type="ARBA" id="ARBA00022553"/>
    </source>
</evidence>
<dbReference type="PROSITE" id="PS50110">
    <property type="entry name" value="RESPONSE_REGULATORY"/>
    <property type="match status" value="1"/>
</dbReference>
<keyword evidence="1 2" id="KW-0597">Phosphoprotein</keyword>
<dbReference type="GO" id="GO:0000160">
    <property type="term" value="P:phosphorelay signal transduction system"/>
    <property type="evidence" value="ECO:0007669"/>
    <property type="project" value="InterPro"/>
</dbReference>
<name>W9V5Y5_9GAMM</name>
<dbReference type="RefSeq" id="WP_052348056.1">
    <property type="nucleotide sequence ID" value="NZ_AONC01000034.1"/>
</dbReference>
<evidence type="ECO:0000259" key="3">
    <source>
        <dbReference type="PROSITE" id="PS50110"/>
    </source>
</evidence>
<dbReference type="InterPro" id="IPR050595">
    <property type="entry name" value="Bact_response_regulator"/>
</dbReference>
<reference evidence="4 5" key="1">
    <citation type="submission" date="2012-11" db="EMBL/GenBank/DDBJ databases">
        <title>Genome assembly of Thiorhodococcus sp. AK35.</title>
        <authorList>
            <person name="Nupur N."/>
            <person name="Khatri I."/>
            <person name="Subramanian S."/>
            <person name="Pinnaka A."/>
        </authorList>
    </citation>
    <scope>NUCLEOTIDE SEQUENCE [LARGE SCALE GENOMIC DNA]</scope>
    <source>
        <strain evidence="4 5">AK35</strain>
    </source>
</reference>
<dbReference type="PANTHER" id="PTHR44591">
    <property type="entry name" value="STRESS RESPONSE REGULATOR PROTEIN 1"/>
    <property type="match status" value="1"/>
</dbReference>
<dbReference type="Proteomes" id="UP000019460">
    <property type="component" value="Unassembled WGS sequence"/>
</dbReference>
<gene>
    <name evidence="4" type="ORF">D779_2008</name>
</gene>
<evidence type="ECO:0000313" key="4">
    <source>
        <dbReference type="EMBL" id="EXJ14953.1"/>
    </source>
</evidence>
<dbReference type="SMART" id="SM00448">
    <property type="entry name" value="REC"/>
    <property type="match status" value="1"/>
</dbReference>
<accession>W9V5Y5</accession>
<dbReference type="InterPro" id="IPR001789">
    <property type="entry name" value="Sig_transdc_resp-reg_receiver"/>
</dbReference>
<dbReference type="EMBL" id="AONC01000034">
    <property type="protein sequence ID" value="EXJ14953.1"/>
    <property type="molecule type" value="Genomic_DNA"/>
</dbReference>
<dbReference type="eggNOG" id="COG4565">
    <property type="taxonomic scope" value="Bacteria"/>
</dbReference>
<dbReference type="AlphaFoldDB" id="W9V5Y5"/>
<dbReference type="SUPFAM" id="SSF52172">
    <property type="entry name" value="CheY-like"/>
    <property type="match status" value="1"/>
</dbReference>